<reference evidence="1" key="1">
    <citation type="journal article" date="2021" name="PeerJ">
        <title>Extensive microbial diversity within the chicken gut microbiome revealed by metagenomics and culture.</title>
        <authorList>
            <person name="Gilroy R."/>
            <person name="Ravi A."/>
            <person name="Getino M."/>
            <person name="Pursley I."/>
            <person name="Horton D.L."/>
            <person name="Alikhan N.F."/>
            <person name="Baker D."/>
            <person name="Gharbi K."/>
            <person name="Hall N."/>
            <person name="Watson M."/>
            <person name="Adriaenssens E.M."/>
            <person name="Foster-Nyarko E."/>
            <person name="Jarju S."/>
            <person name="Secka A."/>
            <person name="Antonio M."/>
            <person name="Oren A."/>
            <person name="Chaudhuri R.R."/>
            <person name="La Ragione R."/>
            <person name="Hildebrand F."/>
            <person name="Pallen M.J."/>
        </authorList>
    </citation>
    <scope>NUCLEOTIDE SEQUENCE</scope>
    <source>
        <strain evidence="1">CHK183-5548</strain>
    </source>
</reference>
<evidence type="ECO:0000313" key="2">
    <source>
        <dbReference type="Proteomes" id="UP000823883"/>
    </source>
</evidence>
<evidence type="ECO:0000313" key="1">
    <source>
        <dbReference type="EMBL" id="HJC47017.1"/>
    </source>
</evidence>
<proteinExistence type="predicted"/>
<dbReference type="Proteomes" id="UP000823883">
    <property type="component" value="Unassembled WGS sequence"/>
</dbReference>
<sequence>MSGKVSKSGDTMTGTLAVSKVVGYSEKDWQNAQFLSRSRNDQNEASRAGYGFENSDKNAALLYLEAGANRLKVKFNNGESKTLAFTDDITS</sequence>
<accession>A0A9D2PBL0</accession>
<organism evidence="1 2">
    <name type="scientific">Candidatus Lachnoclostridium pullistercoris</name>
    <dbReference type="NCBI Taxonomy" id="2838632"/>
    <lineage>
        <taxon>Bacteria</taxon>
        <taxon>Bacillati</taxon>
        <taxon>Bacillota</taxon>
        <taxon>Clostridia</taxon>
        <taxon>Lachnospirales</taxon>
        <taxon>Lachnospiraceae</taxon>
    </lineage>
</organism>
<name>A0A9D2PBL0_9FIRM</name>
<reference evidence="1" key="2">
    <citation type="submission" date="2021-04" db="EMBL/GenBank/DDBJ databases">
        <authorList>
            <person name="Gilroy R."/>
        </authorList>
    </citation>
    <scope>NUCLEOTIDE SEQUENCE</scope>
    <source>
        <strain evidence="1">CHK183-5548</strain>
    </source>
</reference>
<gene>
    <name evidence="1" type="ORF">IAA04_03075</name>
</gene>
<dbReference type="AlphaFoldDB" id="A0A9D2PBL0"/>
<comment type="caution">
    <text evidence="1">The sequence shown here is derived from an EMBL/GenBank/DDBJ whole genome shotgun (WGS) entry which is preliminary data.</text>
</comment>
<protein>
    <submittedName>
        <fullName evidence="1">Uncharacterized protein</fullName>
    </submittedName>
</protein>
<dbReference type="EMBL" id="DWWL01000016">
    <property type="protein sequence ID" value="HJC47017.1"/>
    <property type="molecule type" value="Genomic_DNA"/>
</dbReference>